<evidence type="ECO:0000259" key="4">
    <source>
        <dbReference type="PROSITE" id="PS51841"/>
    </source>
</evidence>
<dbReference type="InterPro" id="IPR001322">
    <property type="entry name" value="Lamin_tail_dom"/>
</dbReference>
<feature type="domain" description="LTD" evidence="4">
    <location>
        <begin position="29"/>
        <end position="167"/>
    </location>
</feature>
<dbReference type="SUPFAM" id="SSF74853">
    <property type="entry name" value="Lamin A/C globular tail domain"/>
    <property type="match status" value="2"/>
</dbReference>
<dbReference type="InterPro" id="IPR000601">
    <property type="entry name" value="PKD_dom"/>
</dbReference>
<evidence type="ECO:0008006" key="7">
    <source>
        <dbReference type="Google" id="ProtNLM"/>
    </source>
</evidence>
<sequence>MRINKFGMRKVSSSKDSPWKAVFVVFFLTTPHFVLANVSINEIAWMGTEASPTDEWIELKNTGSEDADLTGWVLEADDAQPAIRLEGMIAAGSLFLLERSDDETVPDIGADFIYTGALSNSGEILRLKNASGLEVDAVHALDGWPAGDNTTKETMQLISENWVTAPATPKQENQSPASAGDPENTGNKEQNTPGDSGSGAITYLPPESQKSIKAFSGEDITSVAGAMIRFEGTALGWDHEPLDYAKVRFLWNFGDGTLKDGRNVSHIYLYPGTYSVKLTVVSGKETASDDMNVYVKENPILINEYMAGKNGWIELKNPSPSSVDIGRGIIKSEDGGIFVFPEGTVIKAKALAVFASDVTGLVLPSSFPKVILQYPNRAVADEAGYTGSVIDYSASRFGEYVEEGVPTPGEENKRKVQKETAASNQPPKKEPAAPIPHPNSLAKTNDVNADIAQDKPVKESASDVAGLKPENINRENRLLAAVPDNVLLLIASIVAGLAVGFVILLVRKPKK</sequence>
<keyword evidence="2" id="KW-0812">Transmembrane</keyword>
<dbReference type="Proteomes" id="UP000176700">
    <property type="component" value="Unassembled WGS sequence"/>
</dbReference>
<reference evidence="5 6" key="1">
    <citation type="journal article" date="2016" name="Nat. Commun.">
        <title>Thousands of microbial genomes shed light on interconnected biogeochemical processes in an aquifer system.</title>
        <authorList>
            <person name="Anantharaman K."/>
            <person name="Brown C.T."/>
            <person name="Hug L.A."/>
            <person name="Sharon I."/>
            <person name="Castelle C.J."/>
            <person name="Probst A.J."/>
            <person name="Thomas B.C."/>
            <person name="Singh A."/>
            <person name="Wilkins M.J."/>
            <person name="Karaoz U."/>
            <person name="Brodie E.L."/>
            <person name="Williams K.H."/>
            <person name="Hubbard S.S."/>
            <person name="Banfield J.F."/>
        </authorList>
    </citation>
    <scope>NUCLEOTIDE SEQUENCE [LARGE SCALE GENOMIC DNA]</scope>
</reference>
<dbReference type="InterPro" id="IPR036415">
    <property type="entry name" value="Lamin_tail_dom_sf"/>
</dbReference>
<dbReference type="Gene3D" id="2.60.40.1260">
    <property type="entry name" value="Lamin Tail domain"/>
    <property type="match status" value="1"/>
</dbReference>
<comment type="caution">
    <text evidence="5">The sequence shown here is derived from an EMBL/GenBank/DDBJ whole genome shotgun (WGS) entry which is preliminary data.</text>
</comment>
<evidence type="ECO:0000256" key="1">
    <source>
        <dbReference type="SAM" id="MobiDB-lite"/>
    </source>
</evidence>
<keyword evidence="2" id="KW-1133">Transmembrane helix</keyword>
<feature type="region of interest" description="Disordered" evidence="1">
    <location>
        <begin position="167"/>
        <end position="203"/>
    </location>
</feature>
<feature type="domain" description="LTD" evidence="4">
    <location>
        <begin position="287"/>
        <end position="387"/>
    </location>
</feature>
<accession>A0A1G2FYV3</accession>
<feature type="domain" description="PKD" evidence="3">
    <location>
        <begin position="247"/>
        <end position="295"/>
    </location>
</feature>
<dbReference type="PROSITE" id="PS50093">
    <property type="entry name" value="PKD"/>
    <property type="match status" value="1"/>
</dbReference>
<dbReference type="InterPro" id="IPR013783">
    <property type="entry name" value="Ig-like_fold"/>
</dbReference>
<dbReference type="Gene3D" id="2.60.40.10">
    <property type="entry name" value="Immunoglobulins"/>
    <property type="match status" value="1"/>
</dbReference>
<name>A0A1G2FYV3_9BACT</name>
<evidence type="ECO:0000259" key="3">
    <source>
        <dbReference type="PROSITE" id="PS50093"/>
    </source>
</evidence>
<gene>
    <name evidence="5" type="ORF">A2W41_03360</name>
</gene>
<organism evidence="5 6">
    <name type="scientific">Candidatus Ryanbacteria bacterium RIFCSPHIGHO2_01_45_13</name>
    <dbReference type="NCBI Taxonomy" id="1802112"/>
    <lineage>
        <taxon>Bacteria</taxon>
        <taxon>Candidatus Ryaniibacteriota</taxon>
    </lineage>
</organism>
<protein>
    <recommendedName>
        <fullName evidence="7">PKD domain-containing protein</fullName>
    </recommendedName>
</protein>
<keyword evidence="2" id="KW-0472">Membrane</keyword>
<dbReference type="InterPro" id="IPR022409">
    <property type="entry name" value="PKD/Chitinase_dom"/>
</dbReference>
<feature type="region of interest" description="Disordered" evidence="1">
    <location>
        <begin position="402"/>
        <end position="443"/>
    </location>
</feature>
<dbReference type="PROSITE" id="PS51841">
    <property type="entry name" value="LTD"/>
    <property type="match status" value="2"/>
</dbReference>
<evidence type="ECO:0000313" key="6">
    <source>
        <dbReference type="Proteomes" id="UP000176700"/>
    </source>
</evidence>
<dbReference type="CDD" id="cd00146">
    <property type="entry name" value="PKD"/>
    <property type="match status" value="1"/>
</dbReference>
<feature type="compositionally biased region" description="Polar residues" evidence="1">
    <location>
        <begin position="184"/>
        <end position="195"/>
    </location>
</feature>
<proteinExistence type="predicted"/>
<dbReference type="Pfam" id="PF00932">
    <property type="entry name" value="LTD"/>
    <property type="match status" value="2"/>
</dbReference>
<dbReference type="SMART" id="SM00089">
    <property type="entry name" value="PKD"/>
    <property type="match status" value="1"/>
</dbReference>
<evidence type="ECO:0000313" key="5">
    <source>
        <dbReference type="EMBL" id="OGZ42751.1"/>
    </source>
</evidence>
<dbReference type="Pfam" id="PF18911">
    <property type="entry name" value="PKD_4"/>
    <property type="match status" value="1"/>
</dbReference>
<evidence type="ECO:0000256" key="2">
    <source>
        <dbReference type="SAM" id="Phobius"/>
    </source>
</evidence>
<feature type="transmembrane region" description="Helical" evidence="2">
    <location>
        <begin position="486"/>
        <end position="506"/>
    </location>
</feature>
<dbReference type="EMBL" id="MHNI01000014">
    <property type="protein sequence ID" value="OGZ42751.1"/>
    <property type="molecule type" value="Genomic_DNA"/>
</dbReference>
<dbReference type="AlphaFoldDB" id="A0A1G2FYV3"/>
<dbReference type="SUPFAM" id="SSF49299">
    <property type="entry name" value="PKD domain"/>
    <property type="match status" value="1"/>
</dbReference>
<dbReference type="InterPro" id="IPR035986">
    <property type="entry name" value="PKD_dom_sf"/>
</dbReference>